<dbReference type="PRINTS" id="PR01357">
    <property type="entry name" value="INTRLEUKN1AB"/>
</dbReference>
<proteinExistence type="inferred from homology"/>
<evidence type="ECO:0000256" key="5">
    <source>
        <dbReference type="ARBA" id="ARBA00022490"/>
    </source>
</evidence>
<evidence type="ECO:0000256" key="4">
    <source>
        <dbReference type="ARBA" id="ARBA00010448"/>
    </source>
</evidence>
<dbReference type="AlphaFoldDB" id="A0A3B4V859"/>
<dbReference type="RefSeq" id="XP_022609466.1">
    <property type="nucleotide sequence ID" value="XM_022753745.1"/>
</dbReference>
<dbReference type="GO" id="GO:1901222">
    <property type="term" value="P:regulation of non-canonical NF-kappaB signal transduction"/>
    <property type="evidence" value="ECO:0007669"/>
    <property type="project" value="TreeGrafter"/>
</dbReference>
<reference evidence="13" key="2">
    <citation type="submission" date="2025-09" db="UniProtKB">
        <authorList>
            <consortium name="Ensembl"/>
        </authorList>
    </citation>
    <scope>IDENTIFICATION</scope>
</reference>
<dbReference type="GO" id="GO:0005125">
    <property type="term" value="F:cytokine activity"/>
    <property type="evidence" value="ECO:0007669"/>
    <property type="project" value="UniProtKB-UniRule"/>
</dbReference>
<dbReference type="GO" id="GO:0019221">
    <property type="term" value="P:cytokine-mediated signaling pathway"/>
    <property type="evidence" value="ECO:0007669"/>
    <property type="project" value="TreeGrafter"/>
</dbReference>
<evidence type="ECO:0000256" key="8">
    <source>
        <dbReference type="ARBA" id="ARBA00022620"/>
    </source>
</evidence>
<evidence type="ECO:0000256" key="3">
    <source>
        <dbReference type="ARBA" id="ARBA00004550"/>
    </source>
</evidence>
<evidence type="ECO:0000256" key="7">
    <source>
        <dbReference type="ARBA" id="ARBA00022525"/>
    </source>
</evidence>
<dbReference type="GO" id="GO:0010628">
    <property type="term" value="P:positive regulation of gene expression"/>
    <property type="evidence" value="ECO:0007669"/>
    <property type="project" value="TreeGrafter"/>
</dbReference>
<dbReference type="PRINTS" id="PR01359">
    <property type="entry name" value="INTRLEUKIN1B"/>
</dbReference>
<evidence type="ECO:0000256" key="9">
    <source>
        <dbReference type="ARBA" id="ARBA00023198"/>
    </source>
</evidence>
<keyword evidence="10" id="KW-0458">Lysosome</keyword>
<evidence type="ECO:0000256" key="6">
    <source>
        <dbReference type="ARBA" id="ARBA00022514"/>
    </source>
</evidence>
<sequence>MESEMKCNLSEMWSSKMPKGLDLEISHHPMTMRRVANLIIAMERLKAGTSESVLSTEFRDENLLNIMMENMVEERVMFECYSDPPSQFRRTCQHQCSVTDSQQRHLVRDLNSMELTAVTLQAGSENHKVHLTMSTYLPPLPSTEAKARPVALCIRDTNIYLSCHMDGDMPTLTLETVEDKSSLLRISSDSDLVRFLFYTQVSGLNVTTFMSASFPDWYISTAEEDNKPVDMCTETDNRYRTFNIRSKTPLTECRLAPRGHERRS</sequence>
<dbReference type="GO" id="GO:0005829">
    <property type="term" value="C:cytosol"/>
    <property type="evidence" value="ECO:0007669"/>
    <property type="project" value="UniProtKB-SubCell"/>
</dbReference>
<dbReference type="InterPro" id="IPR008996">
    <property type="entry name" value="IL1/FGF"/>
</dbReference>
<dbReference type="SMART" id="SM00125">
    <property type="entry name" value="IL1"/>
    <property type="match status" value="1"/>
</dbReference>
<dbReference type="InterPro" id="IPR020877">
    <property type="entry name" value="IL-1_CS"/>
</dbReference>
<evidence type="ECO:0000256" key="10">
    <source>
        <dbReference type="ARBA" id="ARBA00023228"/>
    </source>
</evidence>
<evidence type="ECO:0000313" key="14">
    <source>
        <dbReference type="Proteomes" id="UP000261420"/>
    </source>
</evidence>
<dbReference type="GO" id="GO:0005615">
    <property type="term" value="C:extracellular space"/>
    <property type="evidence" value="ECO:0007669"/>
    <property type="project" value="UniProtKB-KW"/>
</dbReference>
<keyword evidence="11" id="KW-0497">Mitogen</keyword>
<dbReference type="GO" id="GO:0001660">
    <property type="term" value="P:fever generation"/>
    <property type="evidence" value="ECO:0007669"/>
    <property type="project" value="UniProtKB-KW"/>
</dbReference>
<organism evidence="13 14">
    <name type="scientific">Seriola dumerili</name>
    <name type="common">Greater amberjack</name>
    <name type="synonym">Caranx dumerili</name>
    <dbReference type="NCBI Taxonomy" id="41447"/>
    <lineage>
        <taxon>Eukaryota</taxon>
        <taxon>Metazoa</taxon>
        <taxon>Chordata</taxon>
        <taxon>Craniata</taxon>
        <taxon>Vertebrata</taxon>
        <taxon>Euteleostomi</taxon>
        <taxon>Actinopterygii</taxon>
        <taxon>Neopterygii</taxon>
        <taxon>Teleostei</taxon>
        <taxon>Neoteleostei</taxon>
        <taxon>Acanthomorphata</taxon>
        <taxon>Carangaria</taxon>
        <taxon>Carangiformes</taxon>
        <taxon>Carangidae</taxon>
        <taxon>Seriola</taxon>
    </lineage>
</organism>
<name>A0A3B4V859_SERDU</name>
<comment type="subcellular location">
    <subcellularLocation>
        <location evidence="2">Cytoplasm</location>
        <location evidence="2">Cytosol</location>
    </subcellularLocation>
    <subcellularLocation>
        <location evidence="1">Lysosome</location>
    </subcellularLocation>
    <subcellularLocation>
        <location evidence="3">Secreted</location>
        <location evidence="3">Extracellular exosome</location>
    </subcellularLocation>
</comment>
<keyword evidence="14" id="KW-1185">Reference proteome</keyword>
<protein>
    <recommendedName>
        <fullName evidence="12">Interleukin-1</fullName>
    </recommendedName>
</protein>
<dbReference type="GO" id="GO:0005149">
    <property type="term" value="F:interleukin-1 receptor binding"/>
    <property type="evidence" value="ECO:0007669"/>
    <property type="project" value="UniProtKB-UniRule"/>
</dbReference>
<dbReference type="STRING" id="41447.ENSSDUP00000026814"/>
<accession>A0A3B4V859</accession>
<dbReference type="PROSITE" id="PS00253">
    <property type="entry name" value="INTERLEUKIN_1"/>
    <property type="match status" value="1"/>
</dbReference>
<evidence type="ECO:0000313" key="13">
    <source>
        <dbReference type="Ensembl" id="ENSSDUP00000026814.1"/>
    </source>
</evidence>
<keyword evidence="9" id="KW-0395">Inflammatory response</keyword>
<keyword evidence="6" id="KW-0202">Cytokine</keyword>
<keyword evidence="5" id="KW-0963">Cytoplasm</keyword>
<dbReference type="GO" id="GO:0051781">
    <property type="term" value="P:positive regulation of cell division"/>
    <property type="evidence" value="ECO:0007669"/>
    <property type="project" value="UniProtKB-KW"/>
</dbReference>
<dbReference type="Proteomes" id="UP000261420">
    <property type="component" value="Unplaced"/>
</dbReference>
<comment type="similarity">
    <text evidence="4 12">Belongs to the IL-1 family.</text>
</comment>
<evidence type="ECO:0000256" key="2">
    <source>
        <dbReference type="ARBA" id="ARBA00004514"/>
    </source>
</evidence>
<dbReference type="GO" id="GO:0005764">
    <property type="term" value="C:lysosome"/>
    <property type="evidence" value="ECO:0007669"/>
    <property type="project" value="UniProtKB-SubCell"/>
</dbReference>
<keyword evidence="8" id="KW-0666">Pyrogen</keyword>
<dbReference type="Gene3D" id="2.80.10.50">
    <property type="match status" value="1"/>
</dbReference>
<evidence type="ECO:0000256" key="12">
    <source>
        <dbReference type="RuleBase" id="RU003753"/>
    </source>
</evidence>
<evidence type="ECO:0000256" key="11">
    <source>
        <dbReference type="ARBA" id="ARBA00023246"/>
    </source>
</evidence>
<dbReference type="KEGG" id="sdu:111227981"/>
<reference evidence="13" key="1">
    <citation type="submission" date="2025-08" db="UniProtKB">
        <authorList>
            <consortium name="Ensembl"/>
        </authorList>
    </citation>
    <scope>IDENTIFICATION</scope>
</reference>
<dbReference type="GeneID" id="111227981"/>
<keyword evidence="7 12" id="KW-0964">Secreted</keyword>
<dbReference type="SUPFAM" id="SSF50353">
    <property type="entry name" value="Cytokine"/>
    <property type="match status" value="1"/>
</dbReference>
<dbReference type="CDD" id="cd23296">
    <property type="entry name" value="beta-trefoil_IL1B"/>
    <property type="match status" value="1"/>
</dbReference>
<dbReference type="PRINTS" id="PR00264">
    <property type="entry name" value="INTERLEUKIN1"/>
</dbReference>
<dbReference type="InterPro" id="IPR000975">
    <property type="entry name" value="IL-1_fam"/>
</dbReference>
<dbReference type="PANTHER" id="PTHR10078">
    <property type="entry name" value="INTERLEUKIN-1 FAMILY MEMBER"/>
    <property type="match status" value="1"/>
</dbReference>
<dbReference type="Ensembl" id="ENSSDUT00000027291.1">
    <property type="protein sequence ID" value="ENSSDUP00000026814.1"/>
    <property type="gene ID" value="ENSSDUG00000019432.1"/>
</dbReference>
<evidence type="ECO:0000256" key="1">
    <source>
        <dbReference type="ARBA" id="ARBA00004371"/>
    </source>
</evidence>
<dbReference type="GO" id="GO:0006955">
    <property type="term" value="P:immune response"/>
    <property type="evidence" value="ECO:0007669"/>
    <property type="project" value="InterPro"/>
</dbReference>
<dbReference type="GeneTree" id="ENSGT00950000182943"/>
<dbReference type="Pfam" id="PF00340">
    <property type="entry name" value="IL1"/>
    <property type="match status" value="1"/>
</dbReference>
<dbReference type="GO" id="GO:0071222">
    <property type="term" value="P:cellular response to lipopolysaccharide"/>
    <property type="evidence" value="ECO:0007669"/>
    <property type="project" value="TreeGrafter"/>
</dbReference>
<dbReference type="GO" id="GO:0048246">
    <property type="term" value="P:macrophage chemotaxis"/>
    <property type="evidence" value="ECO:0007669"/>
    <property type="project" value="TreeGrafter"/>
</dbReference>
<dbReference type="PANTHER" id="PTHR10078:SF30">
    <property type="entry name" value="INTERLEUKIN-1 BETA"/>
    <property type="match status" value="1"/>
</dbReference>
<dbReference type="GO" id="GO:0042119">
    <property type="term" value="P:neutrophil activation"/>
    <property type="evidence" value="ECO:0007669"/>
    <property type="project" value="TreeGrafter"/>
</dbReference>